<evidence type="ECO:0000313" key="2">
    <source>
        <dbReference type="Proteomes" id="UP001281410"/>
    </source>
</evidence>
<reference evidence="1" key="1">
    <citation type="journal article" date="2023" name="Plant J.">
        <title>Genome sequences and population genomics provide insights into the demographic history, inbreeding, and mutation load of two 'living fossil' tree species of Dipteronia.</title>
        <authorList>
            <person name="Feng Y."/>
            <person name="Comes H.P."/>
            <person name="Chen J."/>
            <person name="Zhu S."/>
            <person name="Lu R."/>
            <person name="Zhang X."/>
            <person name="Li P."/>
            <person name="Qiu J."/>
            <person name="Olsen K.M."/>
            <person name="Qiu Y."/>
        </authorList>
    </citation>
    <scope>NUCLEOTIDE SEQUENCE</scope>
    <source>
        <strain evidence="1">NBL</strain>
    </source>
</reference>
<sequence>MVKYHIKGWLKNRKVPANQVKELEDGLASVDRKTKVLRWSQGLRQERLSCLMKLWSLIYAEEMEWRQISRVKWLKEGDRNTKFFHLIFNVRRKSSFVGELLIDGRLCKGLTQVREGVFSFFRDHFKKVGWKRQTIKDLAIIRISEE</sequence>
<name>A0AAD9ZW51_9ROSI</name>
<proteinExistence type="predicted"/>
<dbReference type="EMBL" id="JANJYJ010000008">
    <property type="protein sequence ID" value="KAK3193986.1"/>
    <property type="molecule type" value="Genomic_DNA"/>
</dbReference>
<comment type="caution">
    <text evidence="1">The sequence shown here is derived from an EMBL/GenBank/DDBJ whole genome shotgun (WGS) entry which is preliminary data.</text>
</comment>
<protein>
    <submittedName>
        <fullName evidence="1">Uncharacterized protein</fullName>
    </submittedName>
</protein>
<dbReference type="Proteomes" id="UP001281410">
    <property type="component" value="Unassembled WGS sequence"/>
</dbReference>
<dbReference type="AlphaFoldDB" id="A0AAD9ZW51"/>
<accession>A0AAD9ZW51</accession>
<evidence type="ECO:0000313" key="1">
    <source>
        <dbReference type="EMBL" id="KAK3193986.1"/>
    </source>
</evidence>
<keyword evidence="2" id="KW-1185">Reference proteome</keyword>
<gene>
    <name evidence="1" type="ORF">Dsin_025296</name>
</gene>
<organism evidence="1 2">
    <name type="scientific">Dipteronia sinensis</name>
    <dbReference type="NCBI Taxonomy" id="43782"/>
    <lineage>
        <taxon>Eukaryota</taxon>
        <taxon>Viridiplantae</taxon>
        <taxon>Streptophyta</taxon>
        <taxon>Embryophyta</taxon>
        <taxon>Tracheophyta</taxon>
        <taxon>Spermatophyta</taxon>
        <taxon>Magnoliopsida</taxon>
        <taxon>eudicotyledons</taxon>
        <taxon>Gunneridae</taxon>
        <taxon>Pentapetalae</taxon>
        <taxon>rosids</taxon>
        <taxon>malvids</taxon>
        <taxon>Sapindales</taxon>
        <taxon>Sapindaceae</taxon>
        <taxon>Hippocastanoideae</taxon>
        <taxon>Acereae</taxon>
        <taxon>Dipteronia</taxon>
    </lineage>
</organism>